<proteinExistence type="predicted"/>
<dbReference type="OrthoDB" id="10518492at2759"/>
<dbReference type="AlphaFoldDB" id="A0A074Z735"/>
<dbReference type="RefSeq" id="XP_009177220.1">
    <property type="nucleotide sequence ID" value="XM_009178956.1"/>
</dbReference>
<dbReference type="EMBL" id="KL597370">
    <property type="protein sequence ID" value="KER19035.1"/>
    <property type="molecule type" value="Genomic_DNA"/>
</dbReference>
<gene>
    <name evidence="1" type="ORF">T265_12041</name>
</gene>
<dbReference type="GeneID" id="20326209"/>
<evidence type="ECO:0000313" key="1">
    <source>
        <dbReference type="EMBL" id="KER19035.1"/>
    </source>
</evidence>
<dbReference type="CTD" id="20326209"/>
<organism evidence="1 2">
    <name type="scientific">Opisthorchis viverrini</name>
    <name type="common">Southeast Asian liver fluke</name>
    <dbReference type="NCBI Taxonomy" id="6198"/>
    <lineage>
        <taxon>Eukaryota</taxon>
        <taxon>Metazoa</taxon>
        <taxon>Spiralia</taxon>
        <taxon>Lophotrochozoa</taxon>
        <taxon>Platyhelminthes</taxon>
        <taxon>Trematoda</taxon>
        <taxon>Digenea</taxon>
        <taxon>Opisthorchiida</taxon>
        <taxon>Opisthorchiata</taxon>
        <taxon>Opisthorchiidae</taxon>
        <taxon>Opisthorchis</taxon>
    </lineage>
</organism>
<evidence type="ECO:0000313" key="2">
    <source>
        <dbReference type="Proteomes" id="UP000054324"/>
    </source>
</evidence>
<protein>
    <submittedName>
        <fullName evidence="1">Uncharacterized protein</fullName>
    </submittedName>
</protein>
<dbReference type="Proteomes" id="UP000054324">
    <property type="component" value="Unassembled WGS sequence"/>
</dbReference>
<sequence length="117" mass="12903">MDAPVGRLNLEEAHHGGRFGVTDHLNLVSDECELGFLLTRLVERMPTTRGLNYTLSFLSQPSTTHPALRESVEVDGSSSSLGISENTRGVDDEAHCISLLEKVTAERDQLKATLRER</sequence>
<dbReference type="KEGG" id="ovi:T265_12041"/>
<name>A0A074Z735_OPIVI</name>
<reference evidence="1 2" key="1">
    <citation type="submission" date="2013-11" db="EMBL/GenBank/DDBJ databases">
        <title>Opisthorchis viverrini - life in the bile duct.</title>
        <authorList>
            <person name="Young N.D."/>
            <person name="Nagarajan N."/>
            <person name="Lin S.J."/>
            <person name="Korhonen P.K."/>
            <person name="Jex A.R."/>
            <person name="Hall R.S."/>
            <person name="Safavi-Hemami H."/>
            <person name="Kaewkong W."/>
            <person name="Bertrand D."/>
            <person name="Gao S."/>
            <person name="Seet Q."/>
            <person name="Wongkham S."/>
            <person name="Teh B.T."/>
            <person name="Wongkham C."/>
            <person name="Intapan P.M."/>
            <person name="Maleewong W."/>
            <person name="Yang X."/>
            <person name="Hu M."/>
            <person name="Wang Z."/>
            <person name="Hofmann A."/>
            <person name="Sternberg P.W."/>
            <person name="Tan P."/>
            <person name="Wang J."/>
            <person name="Gasser R.B."/>
        </authorList>
    </citation>
    <scope>NUCLEOTIDE SEQUENCE [LARGE SCALE GENOMIC DNA]</scope>
</reference>
<accession>A0A074Z735</accession>
<keyword evidence="2" id="KW-1185">Reference proteome</keyword>